<dbReference type="AlphaFoldDB" id="A0A381YWM8"/>
<dbReference type="EMBL" id="UINC01019234">
    <property type="protein sequence ID" value="SVA81344.1"/>
    <property type="molecule type" value="Genomic_DNA"/>
</dbReference>
<protein>
    <recommendedName>
        <fullName evidence="1">Glycosyltransferase 2-like domain-containing protein</fullName>
    </recommendedName>
</protein>
<dbReference type="SUPFAM" id="SSF53448">
    <property type="entry name" value="Nucleotide-diphospho-sugar transferases"/>
    <property type="match status" value="1"/>
</dbReference>
<evidence type="ECO:0000259" key="1">
    <source>
        <dbReference type="Pfam" id="PF00535"/>
    </source>
</evidence>
<proteinExistence type="predicted"/>
<reference evidence="2" key="1">
    <citation type="submission" date="2018-05" db="EMBL/GenBank/DDBJ databases">
        <authorList>
            <person name="Lanie J.A."/>
            <person name="Ng W.-L."/>
            <person name="Kazmierczak K.M."/>
            <person name="Andrzejewski T.M."/>
            <person name="Davidsen T.M."/>
            <person name="Wayne K.J."/>
            <person name="Tettelin H."/>
            <person name="Glass J.I."/>
            <person name="Rusch D."/>
            <person name="Podicherti R."/>
            <person name="Tsui H.-C.T."/>
            <person name="Winkler M.E."/>
        </authorList>
    </citation>
    <scope>NUCLEOTIDE SEQUENCE</scope>
</reference>
<accession>A0A381YWM8</accession>
<feature type="domain" description="Glycosyltransferase 2-like" evidence="1">
    <location>
        <begin position="263"/>
        <end position="386"/>
    </location>
</feature>
<dbReference type="InterPro" id="IPR029044">
    <property type="entry name" value="Nucleotide-diphossugar_trans"/>
</dbReference>
<dbReference type="PANTHER" id="PTHR43685">
    <property type="entry name" value="GLYCOSYLTRANSFERASE"/>
    <property type="match status" value="1"/>
</dbReference>
<evidence type="ECO:0000313" key="2">
    <source>
        <dbReference type="EMBL" id="SVA81344.1"/>
    </source>
</evidence>
<dbReference type="InterPro" id="IPR001173">
    <property type="entry name" value="Glyco_trans_2-like"/>
</dbReference>
<sequence>MTNSSRSSITCIFHLPGKSARHEQIRRGIWEPLQTISSYTIQWIAIGEKENGPNWFDGIWMDPMNENDTEHPSFLIITFKRSKSSLILYIDNSEDDIFLKGSCANLFLIAAERYPNSGMFFSDYDLLTEDKKYPVRLLKHHSGRVRNDQDHGKVFLFRKEILLRSIESDNTLKHHLLYDLRLKISEISTITHISNKEKGSLYEVVSVKQEANVFDYLMEEKSSQIEAESVFTEHLKRTGAFLSPGQFIISRPQPRHDPTLKASVIIPVNDRPEFIGTALQSCLNQSVQNIEVIVVVNGGNEDPTILEVQRYQKGGDRYVNNQIDVRLEVVDINNIGFCLNNGVSIAKGEYYVQLDSDDRLKQNAIERILEVFESDQEIGIVIGSYDVWELKKDGTLIRKKEIPTVTHDEWTRENGRNNLLRVGGAGAPRSIPIQLVKDIGFFGMNEEPYSRNYAEDYELVIRISEHYQVGRIFEPIYDVIRHPGGTDHSIDQNTIDRNDETKDWIRKKALKRRIKLNRP</sequence>
<name>A0A381YWM8_9ZZZZ</name>
<dbReference type="Pfam" id="PF00535">
    <property type="entry name" value="Glycos_transf_2"/>
    <property type="match status" value="1"/>
</dbReference>
<gene>
    <name evidence="2" type="ORF">METZ01_LOCUS134198</name>
</gene>
<dbReference type="Gene3D" id="3.90.550.10">
    <property type="entry name" value="Spore Coat Polysaccharide Biosynthesis Protein SpsA, Chain A"/>
    <property type="match status" value="1"/>
</dbReference>
<dbReference type="PANTHER" id="PTHR43685:SF2">
    <property type="entry name" value="GLYCOSYLTRANSFERASE 2-LIKE DOMAIN-CONTAINING PROTEIN"/>
    <property type="match status" value="1"/>
</dbReference>
<organism evidence="2">
    <name type="scientific">marine metagenome</name>
    <dbReference type="NCBI Taxonomy" id="408172"/>
    <lineage>
        <taxon>unclassified sequences</taxon>
        <taxon>metagenomes</taxon>
        <taxon>ecological metagenomes</taxon>
    </lineage>
</organism>
<dbReference type="InterPro" id="IPR050834">
    <property type="entry name" value="Glycosyltransf_2"/>
</dbReference>
<dbReference type="CDD" id="cd00761">
    <property type="entry name" value="Glyco_tranf_GTA_type"/>
    <property type="match status" value="1"/>
</dbReference>